<dbReference type="GeneID" id="28967916"/>
<dbReference type="Proteomes" id="UP000078595">
    <property type="component" value="Chromosome 5"/>
</dbReference>
<evidence type="ECO:0000313" key="3">
    <source>
        <dbReference type="Proteomes" id="UP000078595"/>
    </source>
</evidence>
<dbReference type="RefSeq" id="XP_018262737.1">
    <property type="nucleotide sequence ID" value="XM_018407526.1"/>
</dbReference>
<evidence type="ECO:0000313" key="1">
    <source>
        <dbReference type="EMBL" id="OBR84895.1"/>
    </source>
</evidence>
<reference evidence="1" key="1">
    <citation type="submission" date="2013-07" db="EMBL/GenBank/DDBJ databases">
        <title>The Genome Sequence of Cryptococcus dejecticola CBS10117.</title>
        <authorList>
            <consortium name="The Broad Institute Genome Sequencing Platform"/>
            <person name="Cuomo C."/>
            <person name="Litvintseva A."/>
            <person name="Chen Y."/>
            <person name="Heitman J."/>
            <person name="Sun S."/>
            <person name="Springer D."/>
            <person name="Dromer F."/>
            <person name="Young S.K."/>
            <person name="Zeng Q."/>
            <person name="Gargeya S."/>
            <person name="Fitzgerald M."/>
            <person name="Abouelleil A."/>
            <person name="Alvarado L."/>
            <person name="Berlin A.M."/>
            <person name="Chapman S.B."/>
            <person name="Dewar J."/>
            <person name="Goldberg J."/>
            <person name="Griggs A."/>
            <person name="Gujja S."/>
            <person name="Hansen M."/>
            <person name="Howarth C."/>
            <person name="Imamovic A."/>
            <person name="Larimer J."/>
            <person name="McCowan C."/>
            <person name="Murphy C."/>
            <person name="Pearson M."/>
            <person name="Priest M."/>
            <person name="Roberts A."/>
            <person name="Saif S."/>
            <person name="Shea T."/>
            <person name="Sykes S."/>
            <person name="Wortman J."/>
            <person name="Nusbaum C."/>
            <person name="Birren B."/>
        </authorList>
    </citation>
    <scope>NUCLEOTIDE SEQUENCE [LARGE SCALE GENOMIC DNA]</scope>
    <source>
        <strain evidence="1">CBS 10117</strain>
    </source>
</reference>
<gene>
    <name evidence="1" type="ORF">I303_04217</name>
    <name evidence="2" type="ORF">I303_104802</name>
</gene>
<reference evidence="2" key="3">
    <citation type="submission" date="2024-02" db="EMBL/GenBank/DDBJ databases">
        <title>Comparative genomics of Cryptococcus and Kwoniella reveals pathogenesis evolution and contrasting modes of karyotype evolution via chromosome fusion or intercentromeric recombination.</title>
        <authorList>
            <person name="Coelho M.A."/>
            <person name="David-Palma M."/>
            <person name="Shea T."/>
            <person name="Bowers K."/>
            <person name="McGinley-Smith S."/>
            <person name="Mohammad A.W."/>
            <person name="Gnirke A."/>
            <person name="Yurkov A.M."/>
            <person name="Nowrousian M."/>
            <person name="Sun S."/>
            <person name="Cuomo C.A."/>
            <person name="Heitman J."/>
        </authorList>
    </citation>
    <scope>NUCLEOTIDE SEQUENCE</scope>
    <source>
        <strain evidence="2">CBS 10117</strain>
    </source>
</reference>
<protein>
    <submittedName>
        <fullName evidence="1">Uncharacterized protein</fullName>
    </submittedName>
</protein>
<dbReference type="EMBL" id="KI894031">
    <property type="protein sequence ID" value="OBR84895.1"/>
    <property type="molecule type" value="Genomic_DNA"/>
</dbReference>
<name>A0A1A6A4A3_9TREE</name>
<dbReference type="VEuPathDB" id="FungiDB:I303_04217"/>
<dbReference type="KEGG" id="kdj:28967916"/>
<sequence length="366" mass="41015">MSATTNTAVSAETIDQQLTTLGEQIAQRAEYENTQREPGIFERIRGGDVTRLDDPGHRRAIENDLWHKASLGPFLAMTGISASPASHGTCRTVNSVDVHWPKVQKTLYKNSNMNEAEQIQDFVTNLTGHMNPLERKLILTYNSFQGSEALLPGDTFSDRVTSHIVNRAGQNTKESYAAKRSAWDRKIGSRDIHSLEELFVQKLTRGSRQEFVPDEKRHKRMDFGDLNNKFDFSIDSAFIDKHIGEVESAVATEREKSEQRRISGVSKASLAKWNEVNQIRQARLDEFKSSRLSNLEQWSASQSGDLSTADITPALMGTPTEPGNYIDTDNAPTIMLWRDADPNTTVLEIGFPSVEQLESELSQTSK</sequence>
<accession>A0A1A6A4A3</accession>
<dbReference type="AlphaFoldDB" id="A0A1A6A4A3"/>
<keyword evidence="3" id="KW-1185">Reference proteome</keyword>
<evidence type="ECO:0000313" key="2">
    <source>
        <dbReference type="EMBL" id="WWC62207.1"/>
    </source>
</evidence>
<reference evidence="2" key="2">
    <citation type="submission" date="2013-07" db="EMBL/GenBank/DDBJ databases">
        <authorList>
            <consortium name="The Broad Institute Genome Sequencing Platform"/>
            <person name="Cuomo C."/>
            <person name="Litvintseva A."/>
            <person name="Chen Y."/>
            <person name="Heitman J."/>
            <person name="Sun S."/>
            <person name="Springer D."/>
            <person name="Dromer F."/>
            <person name="Young S.K."/>
            <person name="Zeng Q."/>
            <person name="Gargeya S."/>
            <person name="Fitzgerald M."/>
            <person name="Abouelleil A."/>
            <person name="Alvarado L."/>
            <person name="Berlin A.M."/>
            <person name="Chapman S.B."/>
            <person name="Dewar J."/>
            <person name="Goldberg J."/>
            <person name="Griggs A."/>
            <person name="Gujja S."/>
            <person name="Hansen M."/>
            <person name="Howarth C."/>
            <person name="Imamovic A."/>
            <person name="Larimer J."/>
            <person name="McCowan C."/>
            <person name="Murphy C."/>
            <person name="Pearson M."/>
            <person name="Priest M."/>
            <person name="Roberts A."/>
            <person name="Saif S."/>
            <person name="Shea T."/>
            <person name="Sykes S."/>
            <person name="Wortman J."/>
            <person name="Nusbaum C."/>
            <person name="Birren B."/>
        </authorList>
    </citation>
    <scope>NUCLEOTIDE SEQUENCE</scope>
    <source>
        <strain evidence="2">CBS 10117</strain>
    </source>
</reference>
<dbReference type="EMBL" id="CP144534">
    <property type="protein sequence ID" value="WWC62207.1"/>
    <property type="molecule type" value="Genomic_DNA"/>
</dbReference>
<proteinExistence type="predicted"/>
<organism evidence="1">
    <name type="scientific">Kwoniella dejecticola CBS 10117</name>
    <dbReference type="NCBI Taxonomy" id="1296121"/>
    <lineage>
        <taxon>Eukaryota</taxon>
        <taxon>Fungi</taxon>
        <taxon>Dikarya</taxon>
        <taxon>Basidiomycota</taxon>
        <taxon>Agaricomycotina</taxon>
        <taxon>Tremellomycetes</taxon>
        <taxon>Tremellales</taxon>
        <taxon>Cryptococcaceae</taxon>
        <taxon>Kwoniella</taxon>
    </lineage>
</organism>